<protein>
    <submittedName>
        <fullName evidence="4">Pilus assembly protein</fullName>
    </submittedName>
</protein>
<dbReference type="InterPro" id="IPR012495">
    <property type="entry name" value="TadE-like_dom"/>
</dbReference>
<dbReference type="OrthoDB" id="4869119at2"/>
<accession>A0A4V0YE72</accession>
<dbReference type="EMBL" id="CP035495">
    <property type="protein sequence ID" value="QAY63201.1"/>
    <property type="molecule type" value="Genomic_DNA"/>
</dbReference>
<feature type="transmembrane region" description="Helical" evidence="2">
    <location>
        <begin position="29"/>
        <end position="51"/>
    </location>
</feature>
<keyword evidence="2" id="KW-1133">Transmembrane helix</keyword>
<evidence type="ECO:0000313" key="5">
    <source>
        <dbReference type="Proteomes" id="UP000291758"/>
    </source>
</evidence>
<keyword evidence="5" id="KW-1185">Reference proteome</keyword>
<dbReference type="Pfam" id="PF07811">
    <property type="entry name" value="TadE"/>
    <property type="match status" value="1"/>
</dbReference>
<reference evidence="4 5" key="1">
    <citation type="submission" date="2019-01" db="EMBL/GenBank/DDBJ databases">
        <title>Genome sequencing of strain 2JSPR-7.</title>
        <authorList>
            <person name="Heo J."/>
            <person name="Kim S.-J."/>
            <person name="Kim J.-S."/>
            <person name="Hong S.-B."/>
            <person name="Kwon S.-W."/>
        </authorList>
    </citation>
    <scope>NUCLEOTIDE SEQUENCE [LARGE SCALE GENOMIC DNA]</scope>
    <source>
        <strain evidence="4 5">2JSPR-7</strain>
    </source>
</reference>
<evidence type="ECO:0000259" key="3">
    <source>
        <dbReference type="Pfam" id="PF07811"/>
    </source>
</evidence>
<keyword evidence="2" id="KW-0812">Transmembrane</keyword>
<evidence type="ECO:0000256" key="1">
    <source>
        <dbReference type="SAM" id="MobiDB-lite"/>
    </source>
</evidence>
<sequence length="160" mass="16334">MTRLRAPHHTPPTGRRDHGKREDGQRGSAAIEAAIVVPAFGLLVALVVLGGRVTLAHQIVQSAAADAARSASLERAPAAAADAATAAARLTLDGQHPECTAATVNVTPTSLDGPPGTDATVTVTVTCDVTLSDLTFIPGVPGTRTVSATMTSPVDRWTAR</sequence>
<dbReference type="RefSeq" id="WP_129204083.1">
    <property type="nucleotide sequence ID" value="NZ_CP035495.1"/>
</dbReference>
<dbReference type="KEGG" id="xyl:ET495_08060"/>
<dbReference type="AlphaFoldDB" id="A0A4V0YE72"/>
<proteinExistence type="predicted"/>
<feature type="compositionally biased region" description="Basic and acidic residues" evidence="1">
    <location>
        <begin position="14"/>
        <end position="25"/>
    </location>
</feature>
<organism evidence="4 5">
    <name type="scientific">Xylanimonas allomyrinae</name>
    <dbReference type="NCBI Taxonomy" id="2509459"/>
    <lineage>
        <taxon>Bacteria</taxon>
        <taxon>Bacillati</taxon>
        <taxon>Actinomycetota</taxon>
        <taxon>Actinomycetes</taxon>
        <taxon>Micrococcales</taxon>
        <taxon>Promicromonosporaceae</taxon>
        <taxon>Xylanimonas</taxon>
    </lineage>
</organism>
<evidence type="ECO:0000256" key="2">
    <source>
        <dbReference type="SAM" id="Phobius"/>
    </source>
</evidence>
<gene>
    <name evidence="4" type="ORF">ET495_08060</name>
</gene>
<name>A0A4V0YE72_9MICO</name>
<evidence type="ECO:0000313" key="4">
    <source>
        <dbReference type="EMBL" id="QAY63201.1"/>
    </source>
</evidence>
<dbReference type="Proteomes" id="UP000291758">
    <property type="component" value="Chromosome"/>
</dbReference>
<feature type="domain" description="TadE-like" evidence="3">
    <location>
        <begin position="27"/>
        <end position="69"/>
    </location>
</feature>
<feature type="region of interest" description="Disordered" evidence="1">
    <location>
        <begin position="1"/>
        <end position="26"/>
    </location>
</feature>
<keyword evidence="2" id="KW-0472">Membrane</keyword>